<evidence type="ECO:0000259" key="11">
    <source>
        <dbReference type="Pfam" id="PF08264"/>
    </source>
</evidence>
<dbReference type="PROSITE" id="PS00178">
    <property type="entry name" value="AA_TRNA_LIGASE_I"/>
    <property type="match status" value="1"/>
</dbReference>
<evidence type="ECO:0000256" key="9">
    <source>
        <dbReference type="SAM" id="MobiDB-lite"/>
    </source>
</evidence>
<evidence type="ECO:0000256" key="4">
    <source>
        <dbReference type="ARBA" id="ARBA00022741"/>
    </source>
</evidence>
<dbReference type="InterPro" id="IPR002300">
    <property type="entry name" value="aa-tRNA-synth_Ia"/>
</dbReference>
<evidence type="ECO:0000256" key="6">
    <source>
        <dbReference type="ARBA" id="ARBA00022917"/>
    </source>
</evidence>
<dbReference type="Pfam" id="PF08264">
    <property type="entry name" value="Anticodon_1"/>
    <property type="match status" value="1"/>
</dbReference>
<keyword evidence="4" id="KW-0547">Nucleotide-binding</keyword>
<dbReference type="NCBIfam" id="TIGR00395">
    <property type="entry name" value="leuS_arch"/>
    <property type="match status" value="1"/>
</dbReference>
<dbReference type="SUPFAM" id="SSF52374">
    <property type="entry name" value="Nucleotidylyl transferase"/>
    <property type="match status" value="1"/>
</dbReference>
<accession>M1PPE8</accession>
<dbReference type="Gene3D" id="1.10.730.10">
    <property type="entry name" value="Isoleucyl-tRNA Synthetase, Domain 1"/>
    <property type="match status" value="1"/>
</dbReference>
<dbReference type="InterPro" id="IPR009080">
    <property type="entry name" value="tRNAsynth_Ia_anticodon-bd"/>
</dbReference>
<feature type="domain" description="Aminoacyl-tRNA synthetase class Ia" evidence="10">
    <location>
        <begin position="13"/>
        <end position="669"/>
    </location>
</feature>
<dbReference type="GO" id="GO:0002161">
    <property type="term" value="F:aminoacyl-tRNA deacylase activity"/>
    <property type="evidence" value="ECO:0007669"/>
    <property type="project" value="InterPro"/>
</dbReference>
<dbReference type="Pfam" id="PF00133">
    <property type="entry name" value="tRNA-synt_1"/>
    <property type="match status" value="1"/>
</dbReference>
<keyword evidence="6" id="KW-0648">Protein biosynthesis</keyword>
<dbReference type="Gene3D" id="3.40.50.620">
    <property type="entry name" value="HUPs"/>
    <property type="match status" value="1"/>
</dbReference>
<proteinExistence type="inferred from homology"/>
<dbReference type="PANTHER" id="PTHR45794">
    <property type="entry name" value="LEUCYL-TRNA SYNTHETASE"/>
    <property type="match status" value="1"/>
</dbReference>
<dbReference type="Gene3D" id="3.90.740.10">
    <property type="entry name" value="Valyl/Leucyl/Isoleucyl-tRNA synthetase, editing domain"/>
    <property type="match status" value="1"/>
</dbReference>
<dbReference type="InterPro" id="IPR004493">
    <property type="entry name" value="Leu-tRNA-synth_Ia_arc/euk"/>
</dbReference>
<sequence length="951" mass="110297">MKDYEPEKIEQRWQERWEENDLDRTEVDESKEPFYLIFAYPGTSGFLHLGHMRCYTYTDIIARYKEMKGFNVLFPAGSHPTGNQAISLAKKIKENDREKIEYMKKNGATEEEIERLKDPEELVHYFNEVYKEDYWKKFGFSIDFDYFTYTTREDYKQFIKWQFKKLKEEDLLTQKPYFAPKCVECGPVAVDPSETDLSKGGNAEEQEYTLLKFRYKDRFITAATLRPETVFGQTNLWVDPDQEYVVAEVGDEEWIMSEEAADKLGYQKEDVKVIDTVRGEEMIGETVEAPAIHREIIILPASFTDPDVGTGIVTSVPSDAPYDWIALKDIKENDELLERYDLKGKVEDIEPIPIIESEEWGTDPAERIIKEKGIESQEDEEKLEEATQEIYKAGFHTGTMLDTCEEYAGMRVQDAKERMKDDMIEEGEADIMYDLSEEVVCRCGGKVVIGKIPDQWFIRYSDEGLTERSKRHAEEMTIKPQSYADNLPDTIEWFQDRSCTRLGNWMGTQFPFDDKWIIEAIADSTLYPAYYIIAKHYNQGEIKADQMTEEFFDHVYLGRGTSEEVSESTGLPEDKVEEVRRDFEYWYPLDLNLGGKEHMTVHFPVFLMNHVGILNEGDWPQGIFVNWWLSMKGGKISKSKGGAEPIPDAAEKFGADPLRLFYAHSSSPFVDKDWSEKEAFNYKRKLTDIWKRIHKMAETQGQKSVVDDYLRSRFNSLVEDYYDFMEDYELRKGANIVFYDILAEIDWYFKRGGSNGDLLNELGRKLTKLMTPFAPHMAEELSQLWDIEFVTASSLPEVEEESISEMAEAQEEYLKRVMDDIKQILDVADVEGNDIYLYVAEEWKKEAMKELRKDPDKGMGIMGELVGKIDAPSSELSSFVQSSLDDVKKGSEDIVQTVEFDELDVLQKSVGFLESEFDAKVEVFSASQEDIYDPDDKRKKSKPKKPAIYIE</sequence>
<dbReference type="Gene3D" id="1.10.10.720">
    <property type="entry name" value="leucyl-tRNA synthetase"/>
    <property type="match status" value="1"/>
</dbReference>
<keyword evidence="7 12" id="KW-0030">Aminoacyl-tRNA synthetase</keyword>
<dbReference type="InterPro" id="IPR014729">
    <property type="entry name" value="Rossmann-like_a/b/a_fold"/>
</dbReference>
<dbReference type="EMBL" id="JX684078">
    <property type="protein sequence ID" value="AGF92955.1"/>
    <property type="molecule type" value="Genomic_DNA"/>
</dbReference>
<evidence type="ECO:0000259" key="10">
    <source>
        <dbReference type="Pfam" id="PF00133"/>
    </source>
</evidence>
<reference evidence="12" key="1">
    <citation type="journal article" date="2013" name="Syst. Appl. Microbiol.">
        <title>New insights into the archaeal diversity of a hypersaline microbial mat obtained by a metagenomic approach.</title>
        <authorList>
            <person name="Lopez-Lopez A."/>
            <person name="Richter M."/>
            <person name="Pena A."/>
            <person name="Tamames J."/>
            <person name="Rossello-Mora R."/>
        </authorList>
    </citation>
    <scope>NUCLEOTIDE SEQUENCE</scope>
</reference>
<dbReference type="PANTHER" id="PTHR45794:SF1">
    <property type="entry name" value="LEUCINE--TRNA LIGASE, CYTOPLASMIC"/>
    <property type="match status" value="1"/>
</dbReference>
<evidence type="ECO:0000256" key="5">
    <source>
        <dbReference type="ARBA" id="ARBA00022840"/>
    </source>
</evidence>
<dbReference type="InterPro" id="IPR013155">
    <property type="entry name" value="M/V/L/I-tRNA-synth_anticd-bd"/>
</dbReference>
<keyword evidence="3 12" id="KW-0436">Ligase</keyword>
<comment type="similarity">
    <text evidence="1">Belongs to the class-I aminoacyl-tRNA synthetase family.</text>
</comment>
<dbReference type="InterPro" id="IPR001412">
    <property type="entry name" value="aa-tRNA-synth_I_CS"/>
</dbReference>
<evidence type="ECO:0000256" key="8">
    <source>
        <dbReference type="ARBA" id="ARBA00030520"/>
    </source>
</evidence>
<evidence type="ECO:0000256" key="1">
    <source>
        <dbReference type="ARBA" id="ARBA00005594"/>
    </source>
</evidence>
<evidence type="ECO:0000256" key="7">
    <source>
        <dbReference type="ARBA" id="ARBA00023146"/>
    </source>
</evidence>
<dbReference type="GO" id="GO:0004823">
    <property type="term" value="F:leucine-tRNA ligase activity"/>
    <property type="evidence" value="ECO:0007669"/>
    <property type="project" value="UniProtKB-EC"/>
</dbReference>
<dbReference type="Gene3D" id="3.30.2320.20">
    <property type="entry name" value="Class I aminoacyl-tRNA synthetases (RS)"/>
    <property type="match status" value="1"/>
</dbReference>
<organism evidence="12">
    <name type="scientific">uncultured organism</name>
    <dbReference type="NCBI Taxonomy" id="155900"/>
    <lineage>
        <taxon>unclassified sequences</taxon>
        <taxon>environmental samples</taxon>
    </lineage>
</organism>
<evidence type="ECO:0000256" key="2">
    <source>
        <dbReference type="ARBA" id="ARBA00013164"/>
    </source>
</evidence>
<dbReference type="NCBIfam" id="NF008957">
    <property type="entry name" value="PRK12300.1"/>
    <property type="match status" value="1"/>
</dbReference>
<feature type="region of interest" description="Disordered" evidence="9">
    <location>
        <begin position="932"/>
        <end position="951"/>
    </location>
</feature>
<dbReference type="SUPFAM" id="SSF50677">
    <property type="entry name" value="ValRS/IleRS/LeuRS editing domain"/>
    <property type="match status" value="1"/>
</dbReference>
<dbReference type="EC" id="6.1.1.4" evidence="2"/>
<evidence type="ECO:0000313" key="12">
    <source>
        <dbReference type="EMBL" id="AGF92955.1"/>
    </source>
</evidence>
<dbReference type="GO" id="GO:0005524">
    <property type="term" value="F:ATP binding"/>
    <property type="evidence" value="ECO:0007669"/>
    <property type="project" value="UniProtKB-KW"/>
</dbReference>
<keyword evidence="5" id="KW-0067">ATP-binding</keyword>
<dbReference type="AlphaFoldDB" id="M1PPE8"/>
<gene>
    <name evidence="12" type="ORF">FLSS-6_0010</name>
</gene>
<evidence type="ECO:0000256" key="3">
    <source>
        <dbReference type="ARBA" id="ARBA00022598"/>
    </source>
</evidence>
<name>M1PPE8_9ZZZZ</name>
<dbReference type="InterPro" id="IPR009008">
    <property type="entry name" value="Val/Leu/Ile-tRNA-synth_edit"/>
</dbReference>
<protein>
    <recommendedName>
        <fullName evidence="2">leucine--tRNA ligase</fullName>
        <ecNumber evidence="2">6.1.1.4</ecNumber>
    </recommendedName>
    <alternativeName>
        <fullName evidence="8">Leucyl-tRNA synthetase</fullName>
    </alternativeName>
</protein>
<feature type="domain" description="Methionyl/Valyl/Leucyl/Isoleucyl-tRNA synthetase anticodon-binding" evidence="11">
    <location>
        <begin position="707"/>
        <end position="828"/>
    </location>
</feature>
<dbReference type="SUPFAM" id="SSF47323">
    <property type="entry name" value="Anticodon-binding domain of a subclass of class I aminoacyl-tRNA synthetases"/>
    <property type="match status" value="1"/>
</dbReference>